<name>A0A1S8WPS4_OPIVI</name>
<evidence type="ECO:0000256" key="1">
    <source>
        <dbReference type="SAM" id="MobiDB-lite"/>
    </source>
</evidence>
<evidence type="ECO:0000313" key="2">
    <source>
        <dbReference type="EMBL" id="OON16479.1"/>
    </source>
</evidence>
<accession>A0A1S8WPS4</accession>
<dbReference type="EMBL" id="KV897357">
    <property type="protein sequence ID" value="OON16479.1"/>
    <property type="molecule type" value="Genomic_DNA"/>
</dbReference>
<sequence length="292" mass="31267">ATSKTCSSAPGKRTPRKPLTGQTYSASTQLHVSMLAGLEAMNALLNHVANVVRIALAARATNTPEGETAAMAAEEILAASRPPPALAGLLARLIGLWRPRPQPEGDNSEACAVENSMDEDACFQLCEAAITSLTNFASLYGGEHSRSALTPSAAASLSLCLLRLADEDRRIQEERTTTGSTYSPPRRRMRLLLRIIRRLVSSDPVCSSRLAAEALETGTTNLYTTLVFLLHRTQRYADASTAKLLREIVNFVSPKTRVGAETNGMTIARNEAASHRSSVCNGHSHQSSAAVV</sequence>
<evidence type="ECO:0000313" key="3">
    <source>
        <dbReference type="Proteomes" id="UP000243686"/>
    </source>
</evidence>
<gene>
    <name evidence="2" type="ORF">X801_07708</name>
</gene>
<protein>
    <submittedName>
        <fullName evidence="2">Uncharacterized protein</fullName>
    </submittedName>
</protein>
<feature type="non-terminal residue" evidence="2">
    <location>
        <position position="1"/>
    </location>
</feature>
<organism evidence="2 3">
    <name type="scientific">Opisthorchis viverrini</name>
    <name type="common">Southeast Asian liver fluke</name>
    <dbReference type="NCBI Taxonomy" id="6198"/>
    <lineage>
        <taxon>Eukaryota</taxon>
        <taxon>Metazoa</taxon>
        <taxon>Spiralia</taxon>
        <taxon>Lophotrochozoa</taxon>
        <taxon>Platyhelminthes</taxon>
        <taxon>Trematoda</taxon>
        <taxon>Digenea</taxon>
        <taxon>Opisthorchiida</taxon>
        <taxon>Opisthorchiata</taxon>
        <taxon>Opisthorchiidae</taxon>
        <taxon>Opisthorchis</taxon>
    </lineage>
</organism>
<feature type="region of interest" description="Disordered" evidence="1">
    <location>
        <begin position="1"/>
        <end position="21"/>
    </location>
</feature>
<dbReference type="AlphaFoldDB" id="A0A1S8WPS4"/>
<proteinExistence type="predicted"/>
<keyword evidence="3" id="KW-1185">Reference proteome</keyword>
<dbReference type="Proteomes" id="UP000243686">
    <property type="component" value="Unassembled WGS sequence"/>
</dbReference>
<reference evidence="2 3" key="1">
    <citation type="submission" date="2015-03" db="EMBL/GenBank/DDBJ databases">
        <title>Draft genome of the nematode, Opisthorchis viverrini.</title>
        <authorList>
            <person name="Mitreva M."/>
        </authorList>
    </citation>
    <scope>NUCLEOTIDE SEQUENCE [LARGE SCALE GENOMIC DNA]</scope>
    <source>
        <strain evidence="2">Khon Kaen</strain>
    </source>
</reference>